<sequence>MTCANTEAKAALKALFVGELNAEGHAQLRAHAGACAECGQAYERLSRVESSLEKRVLPQERQALLEAQLMARVKAADRAAAPEPRSFWQWWKVALPAAAMAAVAMLVVLPRVSGQGEQGGDGWQARSGGAKGEAFGVRAFCVAQDGQVKGEARPGGTLACPEGATVQFSYTAPEGARLSVAAKSPGGEVLQFFPREGAPAPVTPGTDVPLSYSTPVQGGWLSSPMQVRARFEDEKGQLLNETQVTLTPAQ</sequence>
<proteinExistence type="predicted"/>
<dbReference type="RefSeq" id="WP_321551808.1">
    <property type="nucleotide sequence ID" value="NZ_JAXIVS010000027.1"/>
</dbReference>
<evidence type="ECO:0000313" key="2">
    <source>
        <dbReference type="Proteomes" id="UP001291309"/>
    </source>
</evidence>
<evidence type="ECO:0008006" key="3">
    <source>
        <dbReference type="Google" id="ProtNLM"/>
    </source>
</evidence>
<gene>
    <name evidence="1" type="ORF">SYV04_42305</name>
</gene>
<name>A0ABU5HIB0_9BACT</name>
<organism evidence="1 2">
    <name type="scientific">Hyalangium rubrum</name>
    <dbReference type="NCBI Taxonomy" id="3103134"/>
    <lineage>
        <taxon>Bacteria</taxon>
        <taxon>Pseudomonadati</taxon>
        <taxon>Myxococcota</taxon>
        <taxon>Myxococcia</taxon>
        <taxon>Myxococcales</taxon>
        <taxon>Cystobacterineae</taxon>
        <taxon>Archangiaceae</taxon>
        <taxon>Hyalangium</taxon>
    </lineage>
</organism>
<evidence type="ECO:0000313" key="1">
    <source>
        <dbReference type="EMBL" id="MDY7233096.1"/>
    </source>
</evidence>
<keyword evidence="2" id="KW-1185">Reference proteome</keyword>
<accession>A0ABU5HIB0</accession>
<dbReference type="EMBL" id="JAXIVS010000027">
    <property type="protein sequence ID" value="MDY7233096.1"/>
    <property type="molecule type" value="Genomic_DNA"/>
</dbReference>
<reference evidence="1 2" key="1">
    <citation type="submission" date="2023-12" db="EMBL/GenBank/DDBJ databases">
        <title>the genome sequence of Hyalangium sp. s54d21.</title>
        <authorList>
            <person name="Zhang X."/>
        </authorList>
    </citation>
    <scope>NUCLEOTIDE SEQUENCE [LARGE SCALE GENOMIC DNA]</scope>
    <source>
        <strain evidence="2">s54d21</strain>
    </source>
</reference>
<dbReference type="Proteomes" id="UP001291309">
    <property type="component" value="Unassembled WGS sequence"/>
</dbReference>
<protein>
    <recommendedName>
        <fullName evidence="3">Zinc-finger domain-containing protein</fullName>
    </recommendedName>
</protein>
<comment type="caution">
    <text evidence="1">The sequence shown here is derived from an EMBL/GenBank/DDBJ whole genome shotgun (WGS) entry which is preliminary data.</text>
</comment>